<keyword evidence="1" id="KW-1133">Transmembrane helix</keyword>
<evidence type="ECO:0000313" key="2">
    <source>
        <dbReference type="EMBL" id="MTE00497.1"/>
    </source>
</evidence>
<dbReference type="RefSeq" id="WP_154764568.1">
    <property type="nucleotide sequence ID" value="NZ_WMBT01000004.1"/>
</dbReference>
<feature type="transmembrane region" description="Helical" evidence="1">
    <location>
        <begin position="31"/>
        <end position="56"/>
    </location>
</feature>
<feature type="transmembrane region" description="Helical" evidence="1">
    <location>
        <begin position="203"/>
        <end position="224"/>
    </location>
</feature>
<gene>
    <name evidence="2" type="ORF">GIY56_09370</name>
</gene>
<protein>
    <submittedName>
        <fullName evidence="2">DUF998 domain-containing protein</fullName>
    </submittedName>
</protein>
<organism evidence="2 3">
    <name type="scientific">Paracoccus lichenicola</name>
    <dbReference type="NCBI Taxonomy" id="2665644"/>
    <lineage>
        <taxon>Bacteria</taxon>
        <taxon>Pseudomonadati</taxon>
        <taxon>Pseudomonadota</taxon>
        <taxon>Alphaproteobacteria</taxon>
        <taxon>Rhodobacterales</taxon>
        <taxon>Paracoccaceae</taxon>
        <taxon>Paracoccus</taxon>
    </lineage>
</organism>
<sequence length="240" mass="24963">MANESGISQKAHNDLVLSFLAVRRAIGALGFFLPVALLAYGLASGGILTSISAAYYTPMREVFVGTLIAQAVFLWSYEGFRPDAGDRITDKGTARVAAVAIALVALAPSSPAAGAEAVADPACTLLQCALGPGLASLVHLGAAAVFFAALAVYCLVLFTKGAVDGAEKDASNRIYRLCGWTIIASIGLVGVLFVTGLDDRLALLRPVFWLETAATFAFATSWMVKGDALRPLVRGVAALR</sequence>
<feature type="transmembrane region" description="Helical" evidence="1">
    <location>
        <begin position="133"/>
        <end position="156"/>
    </location>
</feature>
<name>A0A6L6HMV9_9RHOB</name>
<dbReference type="Proteomes" id="UP000481417">
    <property type="component" value="Unassembled WGS sequence"/>
</dbReference>
<evidence type="ECO:0000313" key="3">
    <source>
        <dbReference type="Proteomes" id="UP000481417"/>
    </source>
</evidence>
<reference evidence="2 3" key="1">
    <citation type="submission" date="2019-11" db="EMBL/GenBank/DDBJ databases">
        <authorList>
            <person name="Lang L."/>
        </authorList>
    </citation>
    <scope>NUCLEOTIDE SEQUENCE [LARGE SCALE GENOMIC DNA]</scope>
    <source>
        <strain evidence="2 3">YIM 132242</strain>
    </source>
</reference>
<keyword evidence="1" id="KW-0472">Membrane</keyword>
<keyword evidence="1" id="KW-0812">Transmembrane</keyword>
<feature type="transmembrane region" description="Helical" evidence="1">
    <location>
        <begin position="177"/>
        <end position="197"/>
    </location>
</feature>
<feature type="transmembrane region" description="Helical" evidence="1">
    <location>
        <begin position="92"/>
        <end position="113"/>
    </location>
</feature>
<dbReference type="EMBL" id="WMBT01000004">
    <property type="protein sequence ID" value="MTE00497.1"/>
    <property type="molecule type" value="Genomic_DNA"/>
</dbReference>
<keyword evidence="3" id="KW-1185">Reference proteome</keyword>
<comment type="caution">
    <text evidence="2">The sequence shown here is derived from an EMBL/GenBank/DDBJ whole genome shotgun (WGS) entry which is preliminary data.</text>
</comment>
<dbReference type="AlphaFoldDB" id="A0A6L6HMV9"/>
<accession>A0A6L6HMV9</accession>
<proteinExistence type="predicted"/>
<feature type="transmembrane region" description="Helical" evidence="1">
    <location>
        <begin position="62"/>
        <end position="80"/>
    </location>
</feature>
<evidence type="ECO:0000256" key="1">
    <source>
        <dbReference type="SAM" id="Phobius"/>
    </source>
</evidence>